<accession>A0A9D2MHZ1</accession>
<name>A0A9D2MHZ1_9FIRM</name>
<gene>
    <name evidence="1" type="ORF">IAA37_04565</name>
</gene>
<protein>
    <submittedName>
        <fullName evidence="1">Uncharacterized protein</fullName>
    </submittedName>
</protein>
<reference evidence="1" key="2">
    <citation type="submission" date="2021-04" db="EMBL/GenBank/DDBJ databases">
        <authorList>
            <person name="Gilroy R."/>
        </authorList>
    </citation>
    <scope>NUCLEOTIDE SEQUENCE</scope>
    <source>
        <strain evidence="1">CHK188-16595</strain>
    </source>
</reference>
<evidence type="ECO:0000313" key="2">
    <source>
        <dbReference type="Proteomes" id="UP000823877"/>
    </source>
</evidence>
<sequence length="103" mass="11776">MDQYIIAAATAELENWLAHPQELGAKPAEIKYVNAFQDEDGIDCMVFKYKATQSGKWLLGIVSDSGTFSEMQEYHKSTEIADAKEIVNMLKNYWKQKAEEIRL</sequence>
<evidence type="ECO:0000313" key="1">
    <source>
        <dbReference type="EMBL" id="HJB74932.1"/>
    </source>
</evidence>
<comment type="caution">
    <text evidence="1">The sequence shown here is derived from an EMBL/GenBank/DDBJ whole genome shotgun (WGS) entry which is preliminary data.</text>
</comment>
<reference evidence="1" key="1">
    <citation type="journal article" date="2021" name="PeerJ">
        <title>Extensive microbial diversity within the chicken gut microbiome revealed by metagenomics and culture.</title>
        <authorList>
            <person name="Gilroy R."/>
            <person name="Ravi A."/>
            <person name="Getino M."/>
            <person name="Pursley I."/>
            <person name="Horton D.L."/>
            <person name="Alikhan N.F."/>
            <person name="Baker D."/>
            <person name="Gharbi K."/>
            <person name="Hall N."/>
            <person name="Watson M."/>
            <person name="Adriaenssens E.M."/>
            <person name="Foster-Nyarko E."/>
            <person name="Jarju S."/>
            <person name="Secka A."/>
            <person name="Antonio M."/>
            <person name="Oren A."/>
            <person name="Chaudhuri R.R."/>
            <person name="La Ragione R."/>
            <person name="Hildebrand F."/>
            <person name="Pallen M.J."/>
        </authorList>
    </citation>
    <scope>NUCLEOTIDE SEQUENCE</scope>
    <source>
        <strain evidence="1">CHK188-16595</strain>
    </source>
</reference>
<dbReference type="EMBL" id="DWXN01000010">
    <property type="protein sequence ID" value="HJB74932.1"/>
    <property type="molecule type" value="Genomic_DNA"/>
</dbReference>
<dbReference type="Proteomes" id="UP000823877">
    <property type="component" value="Unassembled WGS sequence"/>
</dbReference>
<organism evidence="1 2">
    <name type="scientific">Candidatus Eubacterium faecale</name>
    <dbReference type="NCBI Taxonomy" id="2838568"/>
    <lineage>
        <taxon>Bacteria</taxon>
        <taxon>Bacillati</taxon>
        <taxon>Bacillota</taxon>
        <taxon>Clostridia</taxon>
        <taxon>Eubacteriales</taxon>
        <taxon>Eubacteriaceae</taxon>
        <taxon>Eubacterium</taxon>
    </lineage>
</organism>
<dbReference type="AlphaFoldDB" id="A0A9D2MHZ1"/>
<proteinExistence type="predicted"/>